<reference evidence="1" key="1">
    <citation type="journal article" date="2015" name="Nature">
        <title>Complex archaea that bridge the gap between prokaryotes and eukaryotes.</title>
        <authorList>
            <person name="Spang A."/>
            <person name="Saw J.H."/>
            <person name="Jorgensen S.L."/>
            <person name="Zaremba-Niedzwiedzka K."/>
            <person name="Martijn J."/>
            <person name="Lind A.E."/>
            <person name="van Eijk R."/>
            <person name="Schleper C."/>
            <person name="Guy L."/>
            <person name="Ettema T.J."/>
        </authorList>
    </citation>
    <scope>NUCLEOTIDE SEQUENCE</scope>
</reference>
<feature type="non-terminal residue" evidence="1">
    <location>
        <position position="1"/>
    </location>
</feature>
<proteinExistence type="predicted"/>
<dbReference type="AlphaFoldDB" id="A0A0F8ZVY0"/>
<accession>A0A0F8ZVY0</accession>
<gene>
    <name evidence="1" type="ORF">LCGC14_2726640</name>
</gene>
<sequence length="189" mass="18895">NKIVQKGLSDREKFEQLSSKDKAKTIFGFLDQVTSGVATSNKVMFRLNQAAAIGNAIINISEGITKAWSFGPILGPPLAAIVAAAGAAQIAAIASASPGGGTTPSAAGATPTFNNQPVIPFGGAPADTAPAAVPATQITIIVEGSLIGDEGIRQILGDTLGELVDADEIFIAPESAQAAVIREGTGSGG</sequence>
<organism evidence="1">
    <name type="scientific">marine sediment metagenome</name>
    <dbReference type="NCBI Taxonomy" id="412755"/>
    <lineage>
        <taxon>unclassified sequences</taxon>
        <taxon>metagenomes</taxon>
        <taxon>ecological metagenomes</taxon>
    </lineage>
</organism>
<comment type="caution">
    <text evidence="1">The sequence shown here is derived from an EMBL/GenBank/DDBJ whole genome shotgun (WGS) entry which is preliminary data.</text>
</comment>
<evidence type="ECO:0000313" key="1">
    <source>
        <dbReference type="EMBL" id="KKK90085.1"/>
    </source>
</evidence>
<evidence type="ECO:0008006" key="2">
    <source>
        <dbReference type="Google" id="ProtNLM"/>
    </source>
</evidence>
<dbReference type="EMBL" id="LAZR01049252">
    <property type="protein sequence ID" value="KKK90085.1"/>
    <property type="molecule type" value="Genomic_DNA"/>
</dbReference>
<name>A0A0F8ZVY0_9ZZZZ</name>
<protein>
    <recommendedName>
        <fullName evidence="2">Tail tape measure protein</fullName>
    </recommendedName>
</protein>